<feature type="domain" description="Ig-like" evidence="8">
    <location>
        <begin position="206"/>
        <end position="301"/>
    </location>
</feature>
<feature type="compositionally biased region" description="Polar residues" evidence="6">
    <location>
        <begin position="868"/>
        <end position="890"/>
    </location>
</feature>
<dbReference type="Proteomes" id="UP000198287">
    <property type="component" value="Unassembled WGS sequence"/>
</dbReference>
<keyword evidence="3" id="KW-1015">Disulfide bond</keyword>
<evidence type="ECO:0000313" key="10">
    <source>
        <dbReference type="Proteomes" id="UP000198287"/>
    </source>
</evidence>
<feature type="domain" description="Ig-like" evidence="8">
    <location>
        <begin position="308"/>
        <end position="389"/>
    </location>
</feature>
<evidence type="ECO:0000256" key="2">
    <source>
        <dbReference type="ARBA" id="ARBA00023136"/>
    </source>
</evidence>
<name>A0A226ENG6_FOLCA</name>
<dbReference type="GO" id="GO:0098609">
    <property type="term" value="P:cell-cell adhesion"/>
    <property type="evidence" value="ECO:0007669"/>
    <property type="project" value="TreeGrafter"/>
</dbReference>
<dbReference type="Gene3D" id="2.60.40.10">
    <property type="entry name" value="Immunoglobulins"/>
    <property type="match status" value="5"/>
</dbReference>
<dbReference type="SUPFAM" id="SSF48726">
    <property type="entry name" value="Immunoglobulin"/>
    <property type="match status" value="4"/>
</dbReference>
<evidence type="ECO:0000256" key="1">
    <source>
        <dbReference type="ARBA" id="ARBA00004479"/>
    </source>
</evidence>
<organism evidence="9 10">
    <name type="scientific">Folsomia candida</name>
    <name type="common">Springtail</name>
    <dbReference type="NCBI Taxonomy" id="158441"/>
    <lineage>
        <taxon>Eukaryota</taxon>
        <taxon>Metazoa</taxon>
        <taxon>Ecdysozoa</taxon>
        <taxon>Arthropoda</taxon>
        <taxon>Hexapoda</taxon>
        <taxon>Collembola</taxon>
        <taxon>Entomobryomorpha</taxon>
        <taxon>Isotomoidea</taxon>
        <taxon>Isotomidae</taxon>
        <taxon>Proisotominae</taxon>
        <taxon>Folsomia</taxon>
    </lineage>
</organism>
<dbReference type="PANTHER" id="PTHR11640:SF31">
    <property type="entry name" value="IRREGULAR CHIASM C-ROUGHEST PROTEIN-RELATED"/>
    <property type="match status" value="1"/>
</dbReference>
<dbReference type="CDD" id="cd00096">
    <property type="entry name" value="Ig"/>
    <property type="match status" value="1"/>
</dbReference>
<dbReference type="AlphaFoldDB" id="A0A226ENG6"/>
<keyword evidence="10" id="KW-1185">Reference proteome</keyword>
<evidence type="ECO:0000256" key="3">
    <source>
        <dbReference type="ARBA" id="ARBA00023157"/>
    </source>
</evidence>
<dbReference type="InterPro" id="IPR003599">
    <property type="entry name" value="Ig_sub"/>
</dbReference>
<keyword evidence="4" id="KW-0325">Glycoprotein</keyword>
<dbReference type="GO" id="GO:0005886">
    <property type="term" value="C:plasma membrane"/>
    <property type="evidence" value="ECO:0007669"/>
    <property type="project" value="TreeGrafter"/>
</dbReference>
<dbReference type="EMBL" id="LNIX01000002">
    <property type="protein sequence ID" value="OXA59029.1"/>
    <property type="molecule type" value="Genomic_DNA"/>
</dbReference>
<evidence type="ECO:0000256" key="4">
    <source>
        <dbReference type="ARBA" id="ARBA00023180"/>
    </source>
</evidence>
<feature type="transmembrane region" description="Helical" evidence="7">
    <location>
        <begin position="579"/>
        <end position="603"/>
    </location>
</feature>
<dbReference type="InterPro" id="IPR007110">
    <property type="entry name" value="Ig-like_dom"/>
</dbReference>
<evidence type="ECO:0000256" key="5">
    <source>
        <dbReference type="ARBA" id="ARBA00023319"/>
    </source>
</evidence>
<keyword evidence="7" id="KW-0812">Transmembrane</keyword>
<dbReference type="Pfam" id="PF13927">
    <property type="entry name" value="Ig_3"/>
    <property type="match status" value="2"/>
</dbReference>
<reference evidence="9 10" key="1">
    <citation type="submission" date="2015-12" db="EMBL/GenBank/DDBJ databases">
        <title>The genome of Folsomia candida.</title>
        <authorList>
            <person name="Faddeeva A."/>
            <person name="Derks M.F."/>
            <person name="Anvar Y."/>
            <person name="Smit S."/>
            <person name="Van Straalen N."/>
            <person name="Roelofs D."/>
        </authorList>
    </citation>
    <scope>NUCLEOTIDE SEQUENCE [LARGE SCALE GENOMIC DNA]</scope>
    <source>
        <strain evidence="9 10">VU population</strain>
        <tissue evidence="9">Whole body</tissue>
    </source>
</reference>
<dbReference type="PROSITE" id="PS50835">
    <property type="entry name" value="IG_LIKE"/>
    <property type="match status" value="5"/>
</dbReference>
<evidence type="ECO:0000256" key="6">
    <source>
        <dbReference type="SAM" id="MobiDB-lite"/>
    </source>
</evidence>
<feature type="compositionally biased region" description="Polar residues" evidence="6">
    <location>
        <begin position="836"/>
        <end position="853"/>
    </location>
</feature>
<dbReference type="Pfam" id="PF07679">
    <property type="entry name" value="I-set"/>
    <property type="match status" value="1"/>
</dbReference>
<feature type="region of interest" description="Disordered" evidence="6">
    <location>
        <begin position="747"/>
        <end position="770"/>
    </location>
</feature>
<dbReference type="InterPro" id="IPR036179">
    <property type="entry name" value="Ig-like_dom_sf"/>
</dbReference>
<protein>
    <submittedName>
        <fullName evidence="9">Irregular chiasm C-roughest protein</fullName>
    </submittedName>
</protein>
<comment type="caution">
    <text evidence="9">The sequence shown here is derived from an EMBL/GenBank/DDBJ whole genome shotgun (WGS) entry which is preliminary data.</text>
</comment>
<dbReference type="GO" id="GO:0050839">
    <property type="term" value="F:cell adhesion molecule binding"/>
    <property type="evidence" value="ECO:0007669"/>
    <property type="project" value="TreeGrafter"/>
</dbReference>
<sequence length="898" mass="99420">MAEQRHSYLFSTPTTTTFSPSPILCRRGPWGGGGDDDGDNGTPSCTKVTTKRRVTRRLSSNKSASYYSSAITMPLFLVFLVMIELSLATPAFGMAQQHFRRTPDNQTATVGDMVTLACSVINKSGVLQWTRDGFGLGTERNLVGYERYRMQGSEEEGDYTLVIDEVTLEDDAIFQCQVGPGPPDSGVRELRSADAKLTIDVPTGSPQILQGDFLQTTEDREIQLECISRAGKPPAEITWIDGSGQEIKTGVEPIKEPLDDGKRFNSRSILKFQPKKEHHNKTFTCQAHNRPAKEVMSVSIRLEVKYAPKVTVKIQSPKTFEHDTVRVSCKADANPPDMIFRWFRNDQVIAGDHGTLLVLHNVSRKLDDSIIKCEVQNSVGKSEESETLEVFYGPVFRKRPQNMEGDLGSTITLNCDVDGNPAPEIVWFHEPTRNAVSTSPNHTVTVTEDTQGKYVCQAVVQGFPQISAIATVSLKGPPRIESHRVQYGTMGDTIRLECLARSIPKPDRITWTHLGREIDNNDSDYSILEDPTPFGVRSILVIRSSQEKDFGRIYNCSVTNPYGTHMMEIYLFKQKGAQLMWILTFVIGGVVLIVAVTMITLLCQRKAVKPDLMEIDRVEKQTKQSDSSNDSDLKVEIRTASSLSNIPEHDSEHWDEGSDALKNESIYRYSDYIDPVFPPKHDGHNNNGYVPYVDYARDYNPNHTRTYNTINHPPPHMPNNHIVTSPQHQYLNNVDPRYSATYGNPYLRTSNSSLPPPHSGGQSPNSHPLAQFSHTAMHNNHSSNNLLNNHVGVSHHLMNNHHGSNHLITPTTSAAAAGQPPYTTTTAINNVTLANGSTSPHTHNNPLSNSTNPYGMRNGGVSHHPSAAASSRGSSTPSPQYIVPAQSQLKPGTLATHV</sequence>
<evidence type="ECO:0000259" key="8">
    <source>
        <dbReference type="PROSITE" id="PS50835"/>
    </source>
</evidence>
<keyword evidence="2 7" id="KW-0472">Membrane</keyword>
<dbReference type="InterPro" id="IPR013783">
    <property type="entry name" value="Ig-like_fold"/>
</dbReference>
<feature type="domain" description="Ig-like" evidence="8">
    <location>
        <begin position="90"/>
        <end position="198"/>
    </location>
</feature>
<accession>A0A226ENG6</accession>
<dbReference type="SMART" id="SM00409">
    <property type="entry name" value="IG"/>
    <property type="match status" value="5"/>
</dbReference>
<dbReference type="InterPro" id="IPR003598">
    <property type="entry name" value="Ig_sub2"/>
</dbReference>
<keyword evidence="5" id="KW-0393">Immunoglobulin domain</keyword>
<dbReference type="STRING" id="158441.A0A226ENG6"/>
<dbReference type="SMART" id="SM00408">
    <property type="entry name" value="IGc2"/>
    <property type="match status" value="5"/>
</dbReference>
<dbReference type="InterPro" id="IPR051275">
    <property type="entry name" value="Cell_adhesion_signaling"/>
</dbReference>
<feature type="compositionally biased region" description="Polar residues" evidence="6">
    <location>
        <begin position="760"/>
        <end position="770"/>
    </location>
</feature>
<dbReference type="InterPro" id="IPR013098">
    <property type="entry name" value="Ig_I-set"/>
</dbReference>
<evidence type="ECO:0000313" key="9">
    <source>
        <dbReference type="EMBL" id="OXA59029.1"/>
    </source>
</evidence>
<feature type="domain" description="Ig-like" evidence="8">
    <location>
        <begin position="478"/>
        <end position="560"/>
    </location>
</feature>
<gene>
    <name evidence="9" type="ORF">Fcan01_05527</name>
</gene>
<dbReference type="InterPro" id="IPR013162">
    <property type="entry name" value="CD80_C2-set"/>
</dbReference>
<dbReference type="Pfam" id="PF08205">
    <property type="entry name" value="C2-set_2"/>
    <property type="match status" value="1"/>
</dbReference>
<evidence type="ECO:0000256" key="7">
    <source>
        <dbReference type="SAM" id="Phobius"/>
    </source>
</evidence>
<comment type="subcellular location">
    <subcellularLocation>
        <location evidence="1">Membrane</location>
        <topology evidence="1">Single-pass type I membrane protein</topology>
    </subcellularLocation>
</comment>
<dbReference type="PANTHER" id="PTHR11640">
    <property type="entry name" value="NEPHRIN"/>
    <property type="match status" value="1"/>
</dbReference>
<feature type="transmembrane region" description="Helical" evidence="7">
    <location>
        <begin position="66"/>
        <end position="88"/>
    </location>
</feature>
<dbReference type="GO" id="GO:0005911">
    <property type="term" value="C:cell-cell junction"/>
    <property type="evidence" value="ECO:0007669"/>
    <property type="project" value="TreeGrafter"/>
</dbReference>
<dbReference type="OMA" id="HEYAFLE"/>
<proteinExistence type="predicted"/>
<keyword evidence="7" id="KW-1133">Transmembrane helix</keyword>
<feature type="region of interest" description="Disordered" evidence="6">
    <location>
        <begin position="836"/>
        <end position="898"/>
    </location>
</feature>
<feature type="domain" description="Ig-like" evidence="8">
    <location>
        <begin position="394"/>
        <end position="473"/>
    </location>
</feature>